<dbReference type="InterPro" id="IPR005311">
    <property type="entry name" value="PBP_dimer"/>
</dbReference>
<dbReference type="Gene3D" id="3.30.450.330">
    <property type="match status" value="1"/>
</dbReference>
<gene>
    <name evidence="6" type="ORF">UFOPK1380_00313</name>
    <name evidence="7" type="ORF">UFOPK1778_00781</name>
    <name evidence="8" type="ORF">UFOPK2689_00627</name>
</gene>
<dbReference type="GO" id="GO:0008658">
    <property type="term" value="F:penicillin binding"/>
    <property type="evidence" value="ECO:0007669"/>
    <property type="project" value="InterPro"/>
</dbReference>
<name>A0A6J6RDG1_9ZZZZ</name>
<comment type="subcellular location">
    <subcellularLocation>
        <location evidence="1">Membrane</location>
    </subcellularLocation>
</comment>
<dbReference type="EMBL" id="CAEZSC010000010">
    <property type="protein sequence ID" value="CAB4531069.1"/>
    <property type="molecule type" value="Genomic_DNA"/>
</dbReference>
<dbReference type="InterPro" id="IPR012338">
    <property type="entry name" value="Beta-lactam/transpept-like"/>
</dbReference>
<keyword evidence="3" id="KW-0812">Transmembrane</keyword>
<evidence type="ECO:0000259" key="4">
    <source>
        <dbReference type="Pfam" id="PF00905"/>
    </source>
</evidence>
<accession>A0A6J6RDG1</accession>
<evidence type="ECO:0000256" key="1">
    <source>
        <dbReference type="ARBA" id="ARBA00004370"/>
    </source>
</evidence>
<keyword evidence="3" id="KW-1133">Transmembrane helix</keyword>
<evidence type="ECO:0000259" key="5">
    <source>
        <dbReference type="Pfam" id="PF03717"/>
    </source>
</evidence>
<feature type="domain" description="Penicillin-binding protein dimerisation" evidence="5">
    <location>
        <begin position="55"/>
        <end position="207"/>
    </location>
</feature>
<dbReference type="GO" id="GO:0005886">
    <property type="term" value="C:plasma membrane"/>
    <property type="evidence" value="ECO:0007669"/>
    <property type="project" value="TreeGrafter"/>
</dbReference>
<evidence type="ECO:0000313" key="8">
    <source>
        <dbReference type="EMBL" id="CAB4722070.1"/>
    </source>
</evidence>
<dbReference type="Pfam" id="PF03717">
    <property type="entry name" value="PBP_dimer"/>
    <property type="match status" value="1"/>
</dbReference>
<dbReference type="GO" id="GO:0071555">
    <property type="term" value="P:cell wall organization"/>
    <property type="evidence" value="ECO:0007669"/>
    <property type="project" value="TreeGrafter"/>
</dbReference>
<dbReference type="Gene3D" id="3.40.710.10">
    <property type="entry name" value="DD-peptidase/beta-lactamase superfamily"/>
    <property type="match status" value="1"/>
</dbReference>
<dbReference type="SUPFAM" id="SSF56519">
    <property type="entry name" value="Penicillin binding protein dimerisation domain"/>
    <property type="match status" value="1"/>
</dbReference>
<keyword evidence="2 3" id="KW-0472">Membrane</keyword>
<proteinExistence type="predicted"/>
<dbReference type="SUPFAM" id="SSF56601">
    <property type="entry name" value="beta-lactamase/transpeptidase-like"/>
    <property type="match status" value="1"/>
</dbReference>
<evidence type="ECO:0000256" key="3">
    <source>
        <dbReference type="SAM" id="Phobius"/>
    </source>
</evidence>
<dbReference type="Gene3D" id="3.90.1310.10">
    <property type="entry name" value="Penicillin-binding protein 2a (Domain 2)"/>
    <property type="match status" value="1"/>
</dbReference>
<dbReference type="PANTHER" id="PTHR30627:SF1">
    <property type="entry name" value="PEPTIDOGLYCAN D,D-TRANSPEPTIDASE FTSI"/>
    <property type="match status" value="1"/>
</dbReference>
<dbReference type="EMBL" id="CAEZYL010000029">
    <property type="protein sequence ID" value="CAB4722070.1"/>
    <property type="molecule type" value="Genomic_DNA"/>
</dbReference>
<dbReference type="Pfam" id="PF00905">
    <property type="entry name" value="Transpeptidase"/>
    <property type="match status" value="1"/>
</dbReference>
<feature type="domain" description="Penicillin-binding protein transpeptidase" evidence="4">
    <location>
        <begin position="257"/>
        <end position="563"/>
    </location>
</feature>
<dbReference type="InterPro" id="IPR050515">
    <property type="entry name" value="Beta-lactam/transpept"/>
</dbReference>
<organism evidence="8">
    <name type="scientific">freshwater metagenome</name>
    <dbReference type="NCBI Taxonomy" id="449393"/>
    <lineage>
        <taxon>unclassified sequences</taxon>
        <taxon>metagenomes</taxon>
        <taxon>ecological metagenomes</taxon>
    </lineage>
</organism>
<dbReference type="EMBL" id="CAEZUD010000038">
    <property type="protein sequence ID" value="CAB4592482.1"/>
    <property type="molecule type" value="Genomic_DNA"/>
</dbReference>
<dbReference type="AlphaFoldDB" id="A0A6J6RDG1"/>
<evidence type="ECO:0000313" key="7">
    <source>
        <dbReference type="EMBL" id="CAB4592482.1"/>
    </source>
</evidence>
<evidence type="ECO:0000256" key="2">
    <source>
        <dbReference type="ARBA" id="ARBA00023136"/>
    </source>
</evidence>
<dbReference type="PANTHER" id="PTHR30627">
    <property type="entry name" value="PEPTIDOGLYCAN D,D-TRANSPEPTIDASE"/>
    <property type="match status" value="1"/>
</dbReference>
<sequence length="597" mass="62757">MSHSHFQKRIRTLVGISFALFIILILRLIEVQAVSASAISARAANELLNTSVLLAPRGTITDANGIELARSVAAFTIVIDQTMITDPIKTAAITSPVLGMTPEELIPLYTGVKRYQIILKNAEPAVWRKLQTTLTDYNTSVLKERGGLAKRIVGFFSERSYVREYPTGKLASSLIGIINDAGVGASGIESSLNSKLAGVNGLYEYANGAGTIIPGSANVQVSAQAGTGVQLTINRDIQWVAQDAISQAVKSSHAKSGTVIVMDPKTGAILAQASAPNFDPADRATITLESLRNPAVQDVYEPGSTGKVITVAAGLEEKVVDPATVFTIPNTYKTGGRVFRDAENHPTERLTTAGILARSSNIGVIQIGAKMENQKFYDYLRKFGIGSNTGSGLPGESAGLLPSVATWSNTSAPTIAFGQGYSVTALQATSVMATIANGGVRVTPTVVAGTFDPSGHYSPAKSQLTTRVVSEDSAASVRTMLESVVSEHGTAPTAAIPGYRVAGKTGTANRVDPECGCYRGYTSSFIGYAPADAPRYVVSVVIQKPQGQHFGGVIAGPVFKKVMSFVLQSKRVAPTGGKPSPLALTEAQLKSQLVVKN</sequence>
<evidence type="ECO:0000313" key="6">
    <source>
        <dbReference type="EMBL" id="CAB4531069.1"/>
    </source>
</evidence>
<dbReference type="InterPro" id="IPR036138">
    <property type="entry name" value="PBP_dimer_sf"/>
</dbReference>
<protein>
    <submittedName>
        <fullName evidence="8">Unannotated protein</fullName>
    </submittedName>
</protein>
<dbReference type="InterPro" id="IPR001460">
    <property type="entry name" value="PCN-bd_Tpept"/>
</dbReference>
<reference evidence="8" key="1">
    <citation type="submission" date="2020-05" db="EMBL/GenBank/DDBJ databases">
        <authorList>
            <person name="Chiriac C."/>
            <person name="Salcher M."/>
            <person name="Ghai R."/>
            <person name="Kavagutti S V."/>
        </authorList>
    </citation>
    <scope>NUCLEOTIDE SEQUENCE</scope>
</reference>
<feature type="transmembrane region" description="Helical" evidence="3">
    <location>
        <begin position="12"/>
        <end position="29"/>
    </location>
</feature>